<dbReference type="Pfam" id="PF01706">
    <property type="entry name" value="FliG_C"/>
    <property type="match status" value="1"/>
</dbReference>
<evidence type="ECO:0000256" key="6">
    <source>
        <dbReference type="ARBA" id="ARBA00022500"/>
    </source>
</evidence>
<dbReference type="InterPro" id="IPR028263">
    <property type="entry name" value="FliG_N"/>
</dbReference>
<dbReference type="GO" id="GO:0006935">
    <property type="term" value="P:chemotaxis"/>
    <property type="evidence" value="ECO:0007669"/>
    <property type="project" value="UniProtKB-KW"/>
</dbReference>
<evidence type="ECO:0000256" key="1">
    <source>
        <dbReference type="ARBA" id="ARBA00004117"/>
    </source>
</evidence>
<dbReference type="PANTHER" id="PTHR30534">
    <property type="entry name" value="FLAGELLAR MOTOR SWITCH PROTEIN FLIG"/>
    <property type="match status" value="1"/>
</dbReference>
<evidence type="ECO:0000256" key="8">
    <source>
        <dbReference type="ARBA" id="ARBA00023136"/>
    </source>
</evidence>
<evidence type="ECO:0000259" key="10">
    <source>
        <dbReference type="Pfam" id="PF01706"/>
    </source>
</evidence>
<dbReference type="Pfam" id="PF14841">
    <property type="entry name" value="FliG_M"/>
    <property type="match status" value="1"/>
</dbReference>
<evidence type="ECO:0000256" key="7">
    <source>
        <dbReference type="ARBA" id="ARBA00022779"/>
    </source>
</evidence>
<keyword evidence="7" id="KW-0283">Flagellar rotation</keyword>
<dbReference type="EMBL" id="UINC01109392">
    <property type="protein sequence ID" value="SVC76184.1"/>
    <property type="molecule type" value="Genomic_DNA"/>
</dbReference>
<sequence>MSERAEQRVQERFHALTGTEKAAMFMLSLGTESSSTLFEQMEHEEIREITSAMSSLGNIEPGVVELLFIEFADLLSSTGSLLGTADSTERFLLAALDGDQAAGILDEMRGPAGRTIWEKLYNVNEEVLANYLKNEYPQTVAVVLSKIKSDHAAKVLAELPENFANEVIMRLLRMEAVQRDILEGIERTLRIEFMGSLGQTSRKDPHQQMAEIVNALDSTTGQRIMGALEKKNADSAEKITNLLFTFEDLVKVDPAGIQVLMRQVEKEQLAMALKGADDEIRQMFFGNMSERAG</sequence>
<keyword evidence="9" id="KW-0975">Bacterial flagellum</keyword>
<dbReference type="GO" id="GO:0003774">
    <property type="term" value="F:cytoskeletal motor activity"/>
    <property type="evidence" value="ECO:0007669"/>
    <property type="project" value="InterPro"/>
</dbReference>
<evidence type="ECO:0000256" key="2">
    <source>
        <dbReference type="ARBA" id="ARBA00004413"/>
    </source>
</evidence>
<feature type="domain" description="Flagellar motor switch protein FliG C-terminal" evidence="10">
    <location>
        <begin position="227"/>
        <end position="292"/>
    </location>
</feature>
<dbReference type="GO" id="GO:0005886">
    <property type="term" value="C:plasma membrane"/>
    <property type="evidence" value="ECO:0007669"/>
    <property type="project" value="UniProtKB-SubCell"/>
</dbReference>
<dbReference type="GO" id="GO:0071973">
    <property type="term" value="P:bacterial-type flagellum-dependent cell motility"/>
    <property type="evidence" value="ECO:0007669"/>
    <property type="project" value="InterPro"/>
</dbReference>
<protein>
    <recommendedName>
        <fullName evidence="4">Flagellar motor switch protein FliG</fullName>
    </recommendedName>
</protein>
<dbReference type="SUPFAM" id="SSF48029">
    <property type="entry name" value="FliG"/>
    <property type="match status" value="2"/>
</dbReference>
<evidence type="ECO:0000256" key="3">
    <source>
        <dbReference type="ARBA" id="ARBA00010299"/>
    </source>
</evidence>
<dbReference type="InterPro" id="IPR011002">
    <property type="entry name" value="FliG_a-hlx"/>
</dbReference>
<dbReference type="PRINTS" id="PR00954">
    <property type="entry name" value="FLGMOTORFLIG"/>
</dbReference>
<evidence type="ECO:0000256" key="9">
    <source>
        <dbReference type="ARBA" id="ARBA00023143"/>
    </source>
</evidence>
<dbReference type="PANTHER" id="PTHR30534:SF0">
    <property type="entry name" value="FLAGELLAR MOTOR SWITCH PROTEIN FLIG"/>
    <property type="match status" value="1"/>
</dbReference>
<reference evidence="13" key="1">
    <citation type="submission" date="2018-05" db="EMBL/GenBank/DDBJ databases">
        <authorList>
            <person name="Lanie J.A."/>
            <person name="Ng W.-L."/>
            <person name="Kazmierczak K.M."/>
            <person name="Andrzejewski T.M."/>
            <person name="Davidsen T.M."/>
            <person name="Wayne K.J."/>
            <person name="Tettelin H."/>
            <person name="Glass J.I."/>
            <person name="Rusch D."/>
            <person name="Podicherti R."/>
            <person name="Tsui H.-C.T."/>
            <person name="Winkler M.E."/>
        </authorList>
    </citation>
    <scope>NUCLEOTIDE SEQUENCE</scope>
</reference>
<evidence type="ECO:0000256" key="5">
    <source>
        <dbReference type="ARBA" id="ARBA00022475"/>
    </source>
</evidence>
<gene>
    <name evidence="13" type="ORF">METZ01_LOCUS329038</name>
</gene>
<evidence type="ECO:0000259" key="12">
    <source>
        <dbReference type="Pfam" id="PF14842"/>
    </source>
</evidence>
<evidence type="ECO:0000256" key="4">
    <source>
        <dbReference type="ARBA" id="ARBA00021870"/>
    </source>
</evidence>
<feature type="domain" description="Flagellar motor switch protein FliG middle" evidence="11">
    <location>
        <begin position="126"/>
        <end position="197"/>
    </location>
</feature>
<keyword evidence="5" id="KW-1003">Cell membrane</keyword>
<evidence type="ECO:0000259" key="11">
    <source>
        <dbReference type="Pfam" id="PF14841"/>
    </source>
</evidence>
<dbReference type="GO" id="GO:0009425">
    <property type="term" value="C:bacterial-type flagellum basal body"/>
    <property type="evidence" value="ECO:0007669"/>
    <property type="project" value="UniProtKB-SubCell"/>
</dbReference>
<evidence type="ECO:0000313" key="13">
    <source>
        <dbReference type="EMBL" id="SVC76184.1"/>
    </source>
</evidence>
<accession>A0A382PS71</accession>
<feature type="domain" description="Flagellar motor switch protein FliG N-terminal" evidence="12">
    <location>
        <begin position="16"/>
        <end position="117"/>
    </location>
</feature>
<name>A0A382PS71_9ZZZZ</name>
<comment type="similarity">
    <text evidence="3">Belongs to the FliG family.</text>
</comment>
<dbReference type="InterPro" id="IPR032779">
    <property type="entry name" value="FliG_M"/>
</dbReference>
<comment type="subcellular location">
    <subcellularLocation>
        <location evidence="1">Bacterial flagellum basal body</location>
    </subcellularLocation>
    <subcellularLocation>
        <location evidence="2">Cell membrane</location>
        <topology evidence="2">Peripheral membrane protein</topology>
        <orientation evidence="2">Cytoplasmic side</orientation>
    </subcellularLocation>
</comment>
<dbReference type="Pfam" id="PF14842">
    <property type="entry name" value="FliG_N"/>
    <property type="match status" value="1"/>
</dbReference>
<keyword evidence="8" id="KW-0472">Membrane</keyword>
<organism evidence="13">
    <name type="scientific">marine metagenome</name>
    <dbReference type="NCBI Taxonomy" id="408172"/>
    <lineage>
        <taxon>unclassified sequences</taxon>
        <taxon>metagenomes</taxon>
        <taxon>ecological metagenomes</taxon>
    </lineage>
</organism>
<dbReference type="InterPro" id="IPR000090">
    <property type="entry name" value="Flg_Motor_Flig"/>
</dbReference>
<dbReference type="Gene3D" id="1.10.220.30">
    <property type="match status" value="3"/>
</dbReference>
<dbReference type="InterPro" id="IPR023087">
    <property type="entry name" value="Flg_Motor_Flig_C"/>
</dbReference>
<proteinExistence type="inferred from homology"/>
<keyword evidence="6" id="KW-0145">Chemotaxis</keyword>
<feature type="non-terminal residue" evidence="13">
    <location>
        <position position="293"/>
    </location>
</feature>
<dbReference type="AlphaFoldDB" id="A0A382PS71"/>